<comment type="similarity">
    <text evidence="1">Belongs to the ABC transporter superfamily.</text>
</comment>
<feature type="domain" description="ABC transporter" evidence="5">
    <location>
        <begin position="40"/>
        <end position="266"/>
    </location>
</feature>
<dbReference type="InterPro" id="IPR027417">
    <property type="entry name" value="P-loop_NTPase"/>
</dbReference>
<keyword evidence="2" id="KW-0813">Transport</keyword>
<dbReference type="InterPro" id="IPR003593">
    <property type="entry name" value="AAA+_ATPase"/>
</dbReference>
<keyword evidence="4 6" id="KW-0067">ATP-binding</keyword>
<dbReference type="SMART" id="SM00382">
    <property type="entry name" value="AAA"/>
    <property type="match status" value="1"/>
</dbReference>
<evidence type="ECO:0000313" key="6">
    <source>
        <dbReference type="EMBL" id="BAS67689.1"/>
    </source>
</evidence>
<organism evidence="6 7">
    <name type="scientific">endosymbiont of Bathymodiolus septemdierum str. Myojin knoll</name>
    <dbReference type="NCBI Taxonomy" id="1303921"/>
    <lineage>
        <taxon>Bacteria</taxon>
        <taxon>Pseudomonadati</taxon>
        <taxon>Pseudomonadota</taxon>
        <taxon>Gammaproteobacteria</taxon>
        <taxon>sulfur-oxidizing symbionts</taxon>
    </lineage>
</organism>
<dbReference type="STRING" id="1303921.BSEPE_0693"/>
<accession>A0A0P0URL4</accession>
<reference evidence="6 7" key="1">
    <citation type="journal article" date="2000" name="Mar. Ecol. Prog. Ser.">
        <title>Phylogenetic characterization of endosymbionts in three hydrothermal vent mussels: influence on host distributions.</title>
        <authorList>
            <person name="Fujiwara Y."/>
            <person name="Takai K."/>
            <person name="Uematsu K."/>
            <person name="Tsuchida S."/>
            <person name="Hunt J.C."/>
            <person name="Hashimoto J."/>
        </authorList>
    </citation>
    <scope>NUCLEOTIDE SEQUENCE [LARGE SCALE GENOMIC DNA]</scope>
    <source>
        <strain evidence="6 7">Myojin Knoll</strain>
    </source>
</reference>
<dbReference type="Proteomes" id="UP000067399">
    <property type="component" value="Chromosome"/>
</dbReference>
<dbReference type="InterPro" id="IPR003439">
    <property type="entry name" value="ABC_transporter-like_ATP-bd"/>
</dbReference>
<dbReference type="Gene3D" id="3.40.50.300">
    <property type="entry name" value="P-loop containing nucleotide triphosphate hydrolases"/>
    <property type="match status" value="1"/>
</dbReference>
<dbReference type="RefSeq" id="WP_066044195.1">
    <property type="nucleotide sequence ID" value="NZ_AP013042.1"/>
</dbReference>
<dbReference type="Pfam" id="PF00005">
    <property type="entry name" value="ABC_tran"/>
    <property type="match status" value="1"/>
</dbReference>
<proteinExistence type="inferred from homology"/>
<dbReference type="OrthoDB" id="9778870at2"/>
<dbReference type="AlphaFoldDB" id="A0A0P0URL4"/>
<dbReference type="KEGG" id="ebh:BSEPE_0693"/>
<evidence type="ECO:0000256" key="2">
    <source>
        <dbReference type="ARBA" id="ARBA00022448"/>
    </source>
</evidence>
<evidence type="ECO:0000313" key="7">
    <source>
        <dbReference type="Proteomes" id="UP000067399"/>
    </source>
</evidence>
<dbReference type="GO" id="GO:0016020">
    <property type="term" value="C:membrane"/>
    <property type="evidence" value="ECO:0007669"/>
    <property type="project" value="InterPro"/>
</dbReference>
<keyword evidence="7" id="KW-1185">Reference proteome</keyword>
<gene>
    <name evidence="6" type="ORF">BSEPE_0693</name>
</gene>
<evidence type="ECO:0000256" key="1">
    <source>
        <dbReference type="ARBA" id="ARBA00005417"/>
    </source>
</evidence>
<dbReference type="GO" id="GO:0005524">
    <property type="term" value="F:ATP binding"/>
    <property type="evidence" value="ECO:0007669"/>
    <property type="project" value="UniProtKB-KW"/>
</dbReference>
<evidence type="ECO:0000259" key="5">
    <source>
        <dbReference type="PROSITE" id="PS50893"/>
    </source>
</evidence>
<evidence type="ECO:0000256" key="3">
    <source>
        <dbReference type="ARBA" id="ARBA00022741"/>
    </source>
</evidence>
<dbReference type="SUPFAM" id="SSF52540">
    <property type="entry name" value="P-loop containing nucleoside triphosphate hydrolases"/>
    <property type="match status" value="1"/>
</dbReference>
<dbReference type="InterPro" id="IPR015860">
    <property type="entry name" value="ABC_transpr_TagH-like"/>
</dbReference>
<dbReference type="GO" id="GO:0140359">
    <property type="term" value="F:ABC-type transporter activity"/>
    <property type="evidence" value="ECO:0007669"/>
    <property type="project" value="InterPro"/>
</dbReference>
<evidence type="ECO:0000256" key="4">
    <source>
        <dbReference type="ARBA" id="ARBA00022840"/>
    </source>
</evidence>
<reference evidence="6 7" key="2">
    <citation type="journal article" date="2016" name="ISME J.">
        <title>Heterogeneous composition of key metabolic gene clusters in a vent mussel symbiont population.</title>
        <authorList>
            <person name="Ikuta T."/>
            <person name="Takaki Y."/>
            <person name="Nagai Y."/>
            <person name="Shimamura S."/>
            <person name="Tsuda M."/>
            <person name="Kawagucci S."/>
            <person name="Aoki Y."/>
            <person name="Inoue K."/>
            <person name="Teruya M."/>
            <person name="Satou K."/>
            <person name="Teruya K."/>
            <person name="Shimoji M."/>
            <person name="Tamotsu H."/>
            <person name="Hirano T."/>
            <person name="Maruyama T."/>
            <person name="Yoshida T."/>
        </authorList>
    </citation>
    <scope>NUCLEOTIDE SEQUENCE [LARGE SCALE GENOMIC DNA]</scope>
    <source>
        <strain evidence="6 7">Myojin Knoll</strain>
    </source>
</reference>
<name>A0A0P0URL4_9GAMM</name>
<dbReference type="PROSITE" id="PS50893">
    <property type="entry name" value="ABC_TRANSPORTER_2"/>
    <property type="match status" value="1"/>
</dbReference>
<protein>
    <submittedName>
        <fullName evidence="6">Lipopolysaccharide transport system ATP-binding protein</fullName>
    </submittedName>
</protein>
<dbReference type="GO" id="GO:0016887">
    <property type="term" value="F:ATP hydrolysis activity"/>
    <property type="evidence" value="ECO:0007669"/>
    <property type="project" value="InterPro"/>
</dbReference>
<dbReference type="PANTHER" id="PTHR46743:SF2">
    <property type="entry name" value="TEICHOIC ACIDS EXPORT ATP-BINDING PROTEIN TAGH"/>
    <property type="match status" value="1"/>
</dbReference>
<dbReference type="InterPro" id="IPR050683">
    <property type="entry name" value="Bact_Polysacc_Export_ATP-bd"/>
</dbReference>
<sequence length="434" mass="49254">MSNIAMKTENLGKKYAIRHESQESYNTFQGVLVRGTQKIITTLNPFQKSPPSNHTTEDFWALKDINFEINQGDRVGIIGPNGAGKSTLLKVLSRITEPTVGKISIKGKIASLLEVGTGFHPELTGRENIFLNGAILGMSRQEIKLKFDEIVDFSGVEKFLDTPVKRYSSGMYVRLAFAVAAHLEPEILIIDEVLAVGDVEFQEKCLGKMKDVSKEGRTILFVSHNMNAIEELCNHAILIDKGKLVEKNKNVRQIINEYLSGGEYDMQSEWINQHDEYKNDYFQTVRFAIEDQQGKVLTQAMRNDEDVNIVIEGQVQRLHTALCVGYALFNENNIPLYRSSFTDKPPGEWLKIHKGKNILTSKIPKRLLNEGRYRMELFISLYCISWINKPQENTPALFFEIQGRLSDSPYLTSKRDGEVLSPILDWKIKGHPKA</sequence>
<dbReference type="EMBL" id="AP013042">
    <property type="protein sequence ID" value="BAS67689.1"/>
    <property type="molecule type" value="Genomic_DNA"/>
</dbReference>
<dbReference type="PANTHER" id="PTHR46743">
    <property type="entry name" value="TEICHOIC ACIDS EXPORT ATP-BINDING PROTEIN TAGH"/>
    <property type="match status" value="1"/>
</dbReference>
<keyword evidence="3" id="KW-0547">Nucleotide-binding</keyword>
<dbReference type="CDD" id="cd03220">
    <property type="entry name" value="ABC_KpsT_Wzt"/>
    <property type="match status" value="1"/>
</dbReference>